<dbReference type="SMART" id="SM00478">
    <property type="entry name" value="ENDO3c"/>
    <property type="match status" value="1"/>
</dbReference>
<dbReference type="GO" id="GO:0034039">
    <property type="term" value="F:8-oxo-7,8-dihydroguanine DNA N-glycosylase activity"/>
    <property type="evidence" value="ECO:0007669"/>
    <property type="project" value="TreeGrafter"/>
</dbReference>
<protein>
    <recommendedName>
        <fullName evidence="2">DNA-(apurinic or apyrimidinic site) lyase</fullName>
        <ecNumber evidence="2">4.2.99.18</ecNumber>
    </recommendedName>
</protein>
<comment type="similarity">
    <text evidence="1">Belongs to the type-1 OGG1 family.</text>
</comment>
<dbReference type="SUPFAM" id="SSF48150">
    <property type="entry name" value="DNA-glycosylase"/>
    <property type="match status" value="1"/>
</dbReference>
<evidence type="ECO:0000259" key="4">
    <source>
        <dbReference type="SMART" id="SM00478"/>
    </source>
</evidence>
<dbReference type="PANTHER" id="PTHR10242">
    <property type="entry name" value="8-OXOGUANINE DNA GLYCOSYLASE"/>
    <property type="match status" value="1"/>
</dbReference>
<dbReference type="AlphaFoldDB" id="A0A6J7DJY1"/>
<comment type="catalytic activity">
    <reaction evidence="3">
        <text>2'-deoxyribonucleotide-(2'-deoxyribose 5'-phosphate)-2'-deoxyribonucleotide-DNA = a 3'-end 2'-deoxyribonucleotide-(2,3-dehydro-2,3-deoxyribose 5'-phosphate)-DNA + a 5'-end 5'-phospho-2'-deoxyribonucleoside-DNA + H(+)</text>
        <dbReference type="Rhea" id="RHEA:66592"/>
        <dbReference type="Rhea" id="RHEA-COMP:13180"/>
        <dbReference type="Rhea" id="RHEA-COMP:16897"/>
        <dbReference type="Rhea" id="RHEA-COMP:17067"/>
        <dbReference type="ChEBI" id="CHEBI:15378"/>
        <dbReference type="ChEBI" id="CHEBI:136412"/>
        <dbReference type="ChEBI" id="CHEBI:157695"/>
        <dbReference type="ChEBI" id="CHEBI:167181"/>
        <dbReference type="EC" id="4.2.99.18"/>
    </reaction>
</comment>
<feature type="domain" description="HhH-GPD" evidence="4">
    <location>
        <begin position="138"/>
        <end position="303"/>
    </location>
</feature>
<reference evidence="5" key="1">
    <citation type="submission" date="2020-05" db="EMBL/GenBank/DDBJ databases">
        <authorList>
            <person name="Chiriac C."/>
            <person name="Salcher M."/>
            <person name="Ghai R."/>
            <person name="Kavagutti S V."/>
        </authorList>
    </citation>
    <scope>NUCLEOTIDE SEQUENCE</scope>
</reference>
<sequence>MATIEFSLADDGGNPMAFRRIAESHGLTGVAPWSRPAEGALNVVISTDSGPRELRFSSDSPDLPGAPTRVSWAGELTDLGGKPKAVARVRRMLGLQRDLTSFLSLAESDPDLAWVGPAGGGCIARGDTAFEDVLRTILTTNCSWSMTIRMTQLLVATLGQDARPGEQPHEGRAFPSPASVSGLTEGELKAKIRVGYRAGRIAQLAQLVVSGELDLEGLAESGPGELTDRDLTRRLQDLPGVGPYAAAHIGLLIGRPSGVILDSWTRPKYARITGRKHVTDAEIRKRVNRYGPDAGLALWLILTRNWFEPGLPS</sequence>
<dbReference type="CDD" id="cd00056">
    <property type="entry name" value="ENDO3c"/>
    <property type="match status" value="1"/>
</dbReference>
<accession>A0A6J7DJY1</accession>
<gene>
    <name evidence="5" type="ORF">UFOPK3444_00712</name>
</gene>
<dbReference type="EMBL" id="CAFBLU010000009">
    <property type="protein sequence ID" value="CAB4870791.1"/>
    <property type="molecule type" value="Genomic_DNA"/>
</dbReference>
<evidence type="ECO:0000256" key="2">
    <source>
        <dbReference type="ARBA" id="ARBA00012720"/>
    </source>
</evidence>
<dbReference type="InterPro" id="IPR003265">
    <property type="entry name" value="HhH-GPD_domain"/>
</dbReference>
<dbReference type="InterPro" id="IPR052054">
    <property type="entry name" value="Oxidative_DNA_repair_enzyme"/>
</dbReference>
<dbReference type="Gene3D" id="1.10.340.30">
    <property type="entry name" value="Hypothetical protein, domain 2"/>
    <property type="match status" value="1"/>
</dbReference>
<dbReference type="EC" id="4.2.99.18" evidence="2"/>
<proteinExistence type="inferred from homology"/>
<dbReference type="GO" id="GO:0005634">
    <property type="term" value="C:nucleus"/>
    <property type="evidence" value="ECO:0007669"/>
    <property type="project" value="TreeGrafter"/>
</dbReference>
<dbReference type="GO" id="GO:0140078">
    <property type="term" value="F:class I DNA-(apurinic or apyrimidinic site) endonuclease activity"/>
    <property type="evidence" value="ECO:0007669"/>
    <property type="project" value="UniProtKB-EC"/>
</dbReference>
<evidence type="ECO:0000256" key="3">
    <source>
        <dbReference type="ARBA" id="ARBA00044632"/>
    </source>
</evidence>
<dbReference type="PANTHER" id="PTHR10242:SF4">
    <property type="entry name" value="OS07G0657600 PROTEIN"/>
    <property type="match status" value="1"/>
</dbReference>
<dbReference type="InterPro" id="IPR011257">
    <property type="entry name" value="DNA_glycosylase"/>
</dbReference>
<dbReference type="GO" id="GO:0006285">
    <property type="term" value="P:base-excision repair, AP site formation"/>
    <property type="evidence" value="ECO:0007669"/>
    <property type="project" value="TreeGrafter"/>
</dbReference>
<name>A0A6J7DJY1_9ZZZZ</name>
<organism evidence="5">
    <name type="scientific">freshwater metagenome</name>
    <dbReference type="NCBI Taxonomy" id="449393"/>
    <lineage>
        <taxon>unclassified sequences</taxon>
        <taxon>metagenomes</taxon>
        <taxon>ecological metagenomes</taxon>
    </lineage>
</organism>
<evidence type="ECO:0000256" key="1">
    <source>
        <dbReference type="ARBA" id="ARBA00010679"/>
    </source>
</evidence>
<evidence type="ECO:0000313" key="5">
    <source>
        <dbReference type="EMBL" id="CAB4870791.1"/>
    </source>
</evidence>